<sequence>MTICSIFRRLVANVAAAQTEPLSKVKQELSRQAAELREQLRLDAMARYAKRLARKEANIAAPRPVYEGPRNVRYWMTRRRSGMRK</sequence>
<name>A0A061D572_BABBI</name>
<dbReference type="AlphaFoldDB" id="A0A061D572"/>
<dbReference type="Proteomes" id="UP000033188">
    <property type="component" value="Chromosome 1"/>
</dbReference>
<dbReference type="KEGG" id="bbig:BBBOND_0104280"/>
<protein>
    <submittedName>
        <fullName evidence="1">Uncharacterized protein</fullName>
    </submittedName>
</protein>
<gene>
    <name evidence="1" type="ORF">BBBOND_0104280</name>
</gene>
<organism evidence="1 2">
    <name type="scientific">Babesia bigemina</name>
    <dbReference type="NCBI Taxonomy" id="5866"/>
    <lineage>
        <taxon>Eukaryota</taxon>
        <taxon>Sar</taxon>
        <taxon>Alveolata</taxon>
        <taxon>Apicomplexa</taxon>
        <taxon>Aconoidasida</taxon>
        <taxon>Piroplasmida</taxon>
        <taxon>Babesiidae</taxon>
        <taxon>Babesia</taxon>
    </lineage>
</organism>
<evidence type="ECO:0000313" key="2">
    <source>
        <dbReference type="Proteomes" id="UP000033188"/>
    </source>
</evidence>
<dbReference type="GeneID" id="24562660"/>
<accession>A0A061D572</accession>
<evidence type="ECO:0000313" key="1">
    <source>
        <dbReference type="EMBL" id="CDR94119.1"/>
    </source>
</evidence>
<dbReference type="RefSeq" id="XP_012766305.1">
    <property type="nucleotide sequence ID" value="XM_012910851.1"/>
</dbReference>
<keyword evidence="2" id="KW-1185">Reference proteome</keyword>
<dbReference type="VEuPathDB" id="PiroplasmaDB:BBBOND_0104280"/>
<dbReference type="EMBL" id="LK391707">
    <property type="protein sequence ID" value="CDR94119.1"/>
    <property type="molecule type" value="Genomic_DNA"/>
</dbReference>
<dbReference type="OrthoDB" id="10408332at2759"/>
<reference evidence="2" key="1">
    <citation type="journal article" date="2014" name="Nucleic Acids Res.">
        <title>The evolutionary dynamics of variant antigen genes in Babesia reveal a history of genomic innovation underlying host-parasite interaction.</title>
        <authorList>
            <person name="Jackson A.P."/>
            <person name="Otto T.D."/>
            <person name="Darby A."/>
            <person name="Ramaprasad A."/>
            <person name="Xia D."/>
            <person name="Echaide I.E."/>
            <person name="Farber M."/>
            <person name="Gahlot S."/>
            <person name="Gamble J."/>
            <person name="Gupta D."/>
            <person name="Gupta Y."/>
            <person name="Jackson L."/>
            <person name="Malandrin L."/>
            <person name="Malas T.B."/>
            <person name="Moussa E."/>
            <person name="Nair M."/>
            <person name="Reid A.J."/>
            <person name="Sanders M."/>
            <person name="Sharma J."/>
            <person name="Tracey A."/>
            <person name="Quail M.A."/>
            <person name="Weir W."/>
            <person name="Wastling J.M."/>
            <person name="Hall N."/>
            <person name="Willadsen P."/>
            <person name="Lingelbach K."/>
            <person name="Shiels B."/>
            <person name="Tait A."/>
            <person name="Berriman M."/>
            <person name="Allred D.R."/>
            <person name="Pain A."/>
        </authorList>
    </citation>
    <scope>NUCLEOTIDE SEQUENCE [LARGE SCALE GENOMIC DNA]</scope>
    <source>
        <strain evidence="2">Bond</strain>
    </source>
</reference>
<proteinExistence type="predicted"/>